<dbReference type="InterPro" id="IPR001806">
    <property type="entry name" value="Small_GTPase"/>
</dbReference>
<dbReference type="PROSITE" id="PS51421">
    <property type="entry name" value="RAS"/>
    <property type="match status" value="1"/>
</dbReference>
<dbReference type="PRINTS" id="PR00449">
    <property type="entry name" value="RASTRNSFRMNG"/>
</dbReference>
<dbReference type="OrthoDB" id="5976022at2759"/>
<keyword evidence="9" id="KW-0449">Lipoprotein</keyword>
<organism evidence="13 14">
    <name type="scientific">Botryobasidium botryosum (strain FD-172 SS1)</name>
    <dbReference type="NCBI Taxonomy" id="930990"/>
    <lineage>
        <taxon>Eukaryota</taxon>
        <taxon>Fungi</taxon>
        <taxon>Dikarya</taxon>
        <taxon>Basidiomycota</taxon>
        <taxon>Agaricomycotina</taxon>
        <taxon>Agaricomycetes</taxon>
        <taxon>Cantharellales</taxon>
        <taxon>Botryobasidiaceae</taxon>
        <taxon>Botryobasidium</taxon>
    </lineage>
</organism>
<dbReference type="SMART" id="SM00174">
    <property type="entry name" value="RHO"/>
    <property type="match status" value="1"/>
</dbReference>
<dbReference type="PROSITE" id="PS51419">
    <property type="entry name" value="RAB"/>
    <property type="match status" value="1"/>
</dbReference>
<keyword evidence="6" id="KW-0460">Magnesium</keyword>
<evidence type="ECO:0000256" key="11">
    <source>
        <dbReference type="ARBA" id="ARBA00037969"/>
    </source>
</evidence>
<evidence type="ECO:0000256" key="3">
    <source>
        <dbReference type="ARBA" id="ARBA00022723"/>
    </source>
</evidence>
<reference evidence="14" key="1">
    <citation type="journal article" date="2014" name="Proc. Natl. Acad. Sci. U.S.A.">
        <title>Extensive sampling of basidiomycete genomes demonstrates inadequacy of the white-rot/brown-rot paradigm for wood decay fungi.</title>
        <authorList>
            <person name="Riley R."/>
            <person name="Salamov A.A."/>
            <person name="Brown D.W."/>
            <person name="Nagy L.G."/>
            <person name="Floudas D."/>
            <person name="Held B.W."/>
            <person name="Levasseur A."/>
            <person name="Lombard V."/>
            <person name="Morin E."/>
            <person name="Otillar R."/>
            <person name="Lindquist E.A."/>
            <person name="Sun H."/>
            <person name="LaButti K.M."/>
            <person name="Schmutz J."/>
            <person name="Jabbour D."/>
            <person name="Luo H."/>
            <person name="Baker S.E."/>
            <person name="Pisabarro A.G."/>
            <person name="Walton J.D."/>
            <person name="Blanchette R.A."/>
            <person name="Henrissat B."/>
            <person name="Martin F."/>
            <person name="Cullen D."/>
            <person name="Hibbett D.S."/>
            <person name="Grigoriev I.V."/>
        </authorList>
    </citation>
    <scope>NUCLEOTIDE SEQUENCE [LARGE SCALE GENOMIC DNA]</scope>
    <source>
        <strain evidence="14">FD-172 SS1</strain>
    </source>
</reference>
<name>A0A067MZR2_BOTB1</name>
<dbReference type="FunCoup" id="A0A067MZR2">
    <property type="interactions" value="238"/>
</dbReference>
<evidence type="ECO:0000256" key="5">
    <source>
        <dbReference type="ARBA" id="ARBA00022801"/>
    </source>
</evidence>
<evidence type="ECO:0000256" key="9">
    <source>
        <dbReference type="ARBA" id="ARBA00023288"/>
    </source>
</evidence>
<dbReference type="NCBIfam" id="TIGR00231">
    <property type="entry name" value="small_GTP"/>
    <property type="match status" value="1"/>
</dbReference>
<evidence type="ECO:0000256" key="4">
    <source>
        <dbReference type="ARBA" id="ARBA00022741"/>
    </source>
</evidence>
<evidence type="ECO:0000256" key="10">
    <source>
        <dbReference type="ARBA" id="ARBA00023289"/>
    </source>
</evidence>
<dbReference type="GO" id="GO:0046872">
    <property type="term" value="F:metal ion binding"/>
    <property type="evidence" value="ECO:0007669"/>
    <property type="project" value="UniProtKB-KW"/>
</dbReference>
<keyword evidence="14" id="KW-1185">Reference proteome</keyword>
<dbReference type="FunFam" id="3.40.50.300:FF:000273">
    <property type="entry name" value="GTP-binding protein Rheb homolog"/>
    <property type="match status" value="1"/>
</dbReference>
<dbReference type="PANTHER" id="PTHR24070">
    <property type="entry name" value="RAS, DI-RAS, AND RHEB FAMILY MEMBERS OF SMALL GTPASE SUPERFAMILY"/>
    <property type="match status" value="1"/>
</dbReference>
<proteinExistence type="inferred from homology"/>
<keyword evidence="10" id="KW-0636">Prenylation</keyword>
<dbReference type="SMART" id="SM00173">
    <property type="entry name" value="RAS"/>
    <property type="match status" value="1"/>
</dbReference>
<keyword evidence="3" id="KW-0479">Metal-binding</keyword>
<evidence type="ECO:0000256" key="7">
    <source>
        <dbReference type="ARBA" id="ARBA00023134"/>
    </source>
</evidence>
<dbReference type="EMBL" id="KL198024">
    <property type="protein sequence ID" value="KDQ17352.1"/>
    <property type="molecule type" value="Genomic_DNA"/>
</dbReference>
<dbReference type="Proteomes" id="UP000027195">
    <property type="component" value="Unassembled WGS sequence"/>
</dbReference>
<gene>
    <name evidence="13" type="ORF">BOTBODRAFT_30176</name>
</gene>
<keyword evidence="5" id="KW-0378">Hydrolase</keyword>
<dbReference type="HOGENOM" id="CLU_041217_9_8_1"/>
<comment type="subcellular location">
    <subcellularLocation>
        <location evidence="1">Cell membrane</location>
        <topology evidence="1">Lipid-anchor</topology>
        <orientation evidence="1">Cytoplasmic side</orientation>
    </subcellularLocation>
</comment>
<keyword evidence="4" id="KW-0547">Nucleotide-binding</keyword>
<protein>
    <submittedName>
        <fullName evidence="13">Uncharacterized protein</fullName>
    </submittedName>
</protein>
<keyword evidence="7" id="KW-0342">GTP-binding</keyword>
<dbReference type="InterPro" id="IPR020849">
    <property type="entry name" value="Small_GTPase_Ras-type"/>
</dbReference>
<evidence type="ECO:0000313" key="14">
    <source>
        <dbReference type="Proteomes" id="UP000027195"/>
    </source>
</evidence>
<evidence type="ECO:0000256" key="8">
    <source>
        <dbReference type="ARBA" id="ARBA00023136"/>
    </source>
</evidence>
<dbReference type="SMART" id="SM00175">
    <property type="entry name" value="RAB"/>
    <property type="match status" value="1"/>
</dbReference>
<dbReference type="GO" id="GO:0005886">
    <property type="term" value="C:plasma membrane"/>
    <property type="evidence" value="ECO:0007669"/>
    <property type="project" value="UniProtKB-SubCell"/>
</dbReference>
<dbReference type="InParanoid" id="A0A067MZR2"/>
<evidence type="ECO:0000256" key="6">
    <source>
        <dbReference type="ARBA" id="ARBA00022842"/>
    </source>
</evidence>
<comment type="catalytic activity">
    <reaction evidence="12">
        <text>GTP + H2O = GDP + phosphate + H(+)</text>
        <dbReference type="Rhea" id="RHEA:19669"/>
        <dbReference type="ChEBI" id="CHEBI:15377"/>
        <dbReference type="ChEBI" id="CHEBI:15378"/>
        <dbReference type="ChEBI" id="CHEBI:37565"/>
        <dbReference type="ChEBI" id="CHEBI:43474"/>
        <dbReference type="ChEBI" id="CHEBI:58189"/>
    </reaction>
    <physiologicalReaction direction="left-to-right" evidence="12">
        <dbReference type="Rhea" id="RHEA:19670"/>
    </physiologicalReaction>
</comment>
<evidence type="ECO:0000256" key="2">
    <source>
        <dbReference type="ARBA" id="ARBA00022481"/>
    </source>
</evidence>
<dbReference type="GO" id="GO:0003924">
    <property type="term" value="F:GTPase activity"/>
    <property type="evidence" value="ECO:0007669"/>
    <property type="project" value="InterPro"/>
</dbReference>
<dbReference type="PROSITE" id="PS51420">
    <property type="entry name" value="RHO"/>
    <property type="match status" value="1"/>
</dbReference>
<keyword evidence="2" id="KW-0488">Methylation</keyword>
<sequence length="186" mass="20745">MTIDPLRRRKIVVLGSRSVGKTSLVIQFVENQYYENYCPTIENTYSKSIKYNGVEYDVDILDTAGQDEYTLISSAHTFGVHGFVLVYSVTNRNSFDLIQTVHDKIINYSGMGSIPCVVVGQMCDLNDQRQVKPTEVQKLAESIGSAWVETSARQNTNVAKVFDLCLAEIEKSINPPQPAPGKCIIM</sequence>
<dbReference type="AlphaFoldDB" id="A0A067MZR2"/>
<dbReference type="STRING" id="930990.A0A067MZR2"/>
<evidence type="ECO:0000256" key="12">
    <source>
        <dbReference type="ARBA" id="ARBA00049117"/>
    </source>
</evidence>
<comment type="similarity">
    <text evidence="11">Belongs to the small GTPase superfamily. Rheb family.</text>
</comment>
<dbReference type="InterPro" id="IPR027417">
    <property type="entry name" value="P-loop_NTPase"/>
</dbReference>
<dbReference type="Pfam" id="PF00071">
    <property type="entry name" value="Ras"/>
    <property type="match status" value="1"/>
</dbReference>
<accession>A0A067MZR2</accession>
<dbReference type="SUPFAM" id="SSF52540">
    <property type="entry name" value="P-loop containing nucleoside triphosphate hydrolases"/>
    <property type="match status" value="1"/>
</dbReference>
<dbReference type="GO" id="GO:0005525">
    <property type="term" value="F:GTP binding"/>
    <property type="evidence" value="ECO:0007669"/>
    <property type="project" value="UniProtKB-KW"/>
</dbReference>
<evidence type="ECO:0000313" key="13">
    <source>
        <dbReference type="EMBL" id="KDQ17352.1"/>
    </source>
</evidence>
<dbReference type="GO" id="GO:0007165">
    <property type="term" value="P:signal transduction"/>
    <property type="evidence" value="ECO:0007669"/>
    <property type="project" value="InterPro"/>
</dbReference>
<dbReference type="InterPro" id="IPR005225">
    <property type="entry name" value="Small_GTP-bd"/>
</dbReference>
<keyword evidence="8" id="KW-0472">Membrane</keyword>
<evidence type="ECO:0000256" key="1">
    <source>
        <dbReference type="ARBA" id="ARBA00004342"/>
    </source>
</evidence>
<dbReference type="Gene3D" id="3.40.50.300">
    <property type="entry name" value="P-loop containing nucleotide triphosphate hydrolases"/>
    <property type="match status" value="1"/>
</dbReference>